<dbReference type="EMBL" id="JBHMAX010000036">
    <property type="protein sequence ID" value="MFB9733471.1"/>
    <property type="molecule type" value="Genomic_DNA"/>
</dbReference>
<organism evidence="1 2">
    <name type="scientific">Ornithinimicrobium kibberense</name>
    <dbReference type="NCBI Taxonomy" id="282060"/>
    <lineage>
        <taxon>Bacteria</taxon>
        <taxon>Bacillati</taxon>
        <taxon>Actinomycetota</taxon>
        <taxon>Actinomycetes</taxon>
        <taxon>Micrococcales</taxon>
        <taxon>Ornithinimicrobiaceae</taxon>
        <taxon>Ornithinimicrobium</taxon>
    </lineage>
</organism>
<reference evidence="1 2" key="1">
    <citation type="submission" date="2024-09" db="EMBL/GenBank/DDBJ databases">
        <authorList>
            <person name="Sun Q."/>
            <person name="Mori K."/>
        </authorList>
    </citation>
    <scope>NUCLEOTIDE SEQUENCE [LARGE SCALE GENOMIC DNA]</scope>
    <source>
        <strain evidence="1 2">JCM 12763</strain>
    </source>
</reference>
<dbReference type="Proteomes" id="UP001589613">
    <property type="component" value="Unassembled WGS sequence"/>
</dbReference>
<comment type="caution">
    <text evidence="1">The sequence shown here is derived from an EMBL/GenBank/DDBJ whole genome shotgun (WGS) entry which is preliminary data.</text>
</comment>
<protein>
    <submittedName>
        <fullName evidence="1">Uncharacterized protein</fullName>
    </submittedName>
</protein>
<gene>
    <name evidence="1" type="ORF">ACFFN0_15590</name>
</gene>
<proteinExistence type="predicted"/>
<dbReference type="RefSeq" id="WP_141339282.1">
    <property type="nucleotide sequence ID" value="NZ_JBHMAX010000036.1"/>
</dbReference>
<sequence>MSKREIKIVLTDVDDVGYSEMANAAWMLLQVSSRKGHIEHDGKTAASELDAWWQDAVDERHWD</sequence>
<accession>A0ABV5V6M4</accession>
<evidence type="ECO:0000313" key="2">
    <source>
        <dbReference type="Proteomes" id="UP001589613"/>
    </source>
</evidence>
<name>A0ABV5V6M4_9MICO</name>
<evidence type="ECO:0000313" key="1">
    <source>
        <dbReference type="EMBL" id="MFB9733471.1"/>
    </source>
</evidence>
<keyword evidence="2" id="KW-1185">Reference proteome</keyword>